<evidence type="ECO:0000313" key="2">
    <source>
        <dbReference type="WBParaSite" id="nRc.2.0.1.t45886-RA"/>
    </source>
</evidence>
<proteinExistence type="predicted"/>
<accession>A0A915L814</accession>
<organism evidence="1 2">
    <name type="scientific">Romanomermis culicivorax</name>
    <name type="common">Nematode worm</name>
    <dbReference type="NCBI Taxonomy" id="13658"/>
    <lineage>
        <taxon>Eukaryota</taxon>
        <taxon>Metazoa</taxon>
        <taxon>Ecdysozoa</taxon>
        <taxon>Nematoda</taxon>
        <taxon>Enoplea</taxon>
        <taxon>Dorylaimia</taxon>
        <taxon>Mermithida</taxon>
        <taxon>Mermithoidea</taxon>
        <taxon>Mermithidae</taxon>
        <taxon>Romanomermis</taxon>
    </lineage>
</organism>
<reference evidence="2" key="1">
    <citation type="submission" date="2022-11" db="UniProtKB">
        <authorList>
            <consortium name="WormBaseParasite"/>
        </authorList>
    </citation>
    <scope>IDENTIFICATION</scope>
</reference>
<evidence type="ECO:0000313" key="1">
    <source>
        <dbReference type="Proteomes" id="UP000887565"/>
    </source>
</evidence>
<protein>
    <submittedName>
        <fullName evidence="2">Uncharacterized protein</fullName>
    </submittedName>
</protein>
<keyword evidence="1" id="KW-1185">Reference proteome</keyword>
<sequence>MPSRFKELGMSVTVNWIPQEILLEYPNVVVAIFGSPKLIAQFTNPDVGFSHTQKLTCASSRIRRISWMLGMMPNYKMPINEEFHSFSEPTRSDQVALNLGDAKKCLCE</sequence>
<name>A0A915L814_ROMCU</name>
<dbReference type="Proteomes" id="UP000887565">
    <property type="component" value="Unplaced"/>
</dbReference>
<dbReference type="WBParaSite" id="nRc.2.0.1.t45886-RA">
    <property type="protein sequence ID" value="nRc.2.0.1.t45886-RA"/>
    <property type="gene ID" value="nRc.2.0.1.g45886"/>
</dbReference>
<dbReference type="AlphaFoldDB" id="A0A915L814"/>